<dbReference type="GO" id="GO:0016763">
    <property type="term" value="F:pentosyltransferase activity"/>
    <property type="evidence" value="ECO:0007669"/>
    <property type="project" value="TreeGrafter"/>
</dbReference>
<dbReference type="OrthoDB" id="9775035at2"/>
<keyword evidence="7 8" id="KW-0472">Membrane</keyword>
<dbReference type="GO" id="GO:0009103">
    <property type="term" value="P:lipopolysaccharide biosynthetic process"/>
    <property type="evidence" value="ECO:0007669"/>
    <property type="project" value="UniProtKB-ARBA"/>
</dbReference>
<evidence type="ECO:0000256" key="3">
    <source>
        <dbReference type="ARBA" id="ARBA00022676"/>
    </source>
</evidence>
<dbReference type="InterPro" id="IPR003342">
    <property type="entry name" value="ArnT-like_N"/>
</dbReference>
<keyword evidence="5 8" id="KW-0812">Transmembrane</keyword>
<dbReference type="KEGG" id="bbh:BN112_4148"/>
<feature type="transmembrane region" description="Helical" evidence="8">
    <location>
        <begin position="336"/>
        <end position="358"/>
    </location>
</feature>
<evidence type="ECO:0000256" key="7">
    <source>
        <dbReference type="ARBA" id="ARBA00023136"/>
    </source>
</evidence>
<dbReference type="AlphaFoldDB" id="A0A0C6P8H4"/>
<evidence type="ECO:0000256" key="6">
    <source>
        <dbReference type="ARBA" id="ARBA00022989"/>
    </source>
</evidence>
<evidence type="ECO:0000256" key="4">
    <source>
        <dbReference type="ARBA" id="ARBA00022679"/>
    </source>
</evidence>
<dbReference type="GO" id="GO:0005886">
    <property type="term" value="C:plasma membrane"/>
    <property type="evidence" value="ECO:0007669"/>
    <property type="project" value="UniProtKB-SubCell"/>
</dbReference>
<feature type="transmembrane region" description="Helical" evidence="8">
    <location>
        <begin position="184"/>
        <end position="214"/>
    </location>
</feature>
<gene>
    <name evidence="10" type="ORF">BN112_4148</name>
</gene>
<dbReference type="GO" id="GO:0000030">
    <property type="term" value="F:mannosyltransferase activity"/>
    <property type="evidence" value="ECO:0007669"/>
    <property type="project" value="InterPro"/>
</dbReference>
<feature type="domain" description="ArnT-like N-terminal" evidence="9">
    <location>
        <begin position="53"/>
        <end position="257"/>
    </location>
</feature>
<dbReference type="GO" id="GO:0006493">
    <property type="term" value="P:protein O-linked glycosylation"/>
    <property type="evidence" value="ECO:0007669"/>
    <property type="project" value="InterPro"/>
</dbReference>
<keyword evidence="4" id="KW-0808">Transferase</keyword>
<evidence type="ECO:0000256" key="2">
    <source>
        <dbReference type="ARBA" id="ARBA00022475"/>
    </source>
</evidence>
<reference evidence="10 11" key="1">
    <citation type="journal article" date="2012" name="BMC Genomics">
        <title>Comparative genomics of the classical Bordetella subspecies: the evolution and exchange of virulence-associated diversity amongst closely related pathogens.</title>
        <authorList>
            <person name="Park J."/>
            <person name="Zhang Y."/>
            <person name="Buboltz A.M."/>
            <person name="Zhang X."/>
            <person name="Schuster S.C."/>
            <person name="Ahuja U."/>
            <person name="Liu M."/>
            <person name="Miller J.F."/>
            <person name="Sebaihia M."/>
            <person name="Bentley S.D."/>
            <person name="Parkhill J."/>
            <person name="Harvill E.T."/>
        </authorList>
    </citation>
    <scope>NUCLEOTIDE SEQUENCE [LARGE SCALE GENOMIC DNA]</scope>
    <source>
        <strain evidence="10 11">253</strain>
    </source>
</reference>
<sequence>MTLATRFMQPHAVSPGQARSWPLPAAGWLLLAVGVWLAFLSWMRPLALPDEGRYAGVAWDMLRNGSFAVPLIDGMPYFHKPPLYYWLAELSFRLFGVNEWAARLPSALAAWASAVALYLFVRRHRDAASATLCVLVLATLPLFFGGAQYANMDMLVAGMITLCVLAGADTALRVRGGQAWRAMALATGVCAALAMLAKGLIGLVLPGAILLAWLAWRRDWRGLRALLWPPAILAFAVVAVPWFWLMQVRYPGFFQYFFVHQHFERFAQTGFNNVQPFWFYLPVIAGLALPWSLWAGGLLRKQFWAADADPDGLRRLALVWLAVIVAFFSMPQSKLVGYIMPVLPPLAFLLAEVVMGALRDPAVARATRRMARVSALVAVAICVTAVFVASFNARGSSRELALSLRGELRPDDTLVALHTYPFDLQLYAHAARPMWVVDDWSNPEIPKRDNWRRELYDAVQFEPALGERLLVSADTFQQRLCQAPEGSRYWVWGTAADEEAYAPLRGQAARFADARRSLWLVLVDEAFKGRVCDGTPTGG</sequence>
<accession>A0A0C6P8H4</accession>
<feature type="transmembrane region" description="Helical" evidence="8">
    <location>
        <begin position="370"/>
        <end position="391"/>
    </location>
</feature>
<evidence type="ECO:0000256" key="5">
    <source>
        <dbReference type="ARBA" id="ARBA00022692"/>
    </source>
</evidence>
<dbReference type="PANTHER" id="PTHR33908:SF3">
    <property type="entry name" value="UNDECAPRENYL PHOSPHATE-ALPHA-4-AMINO-4-DEOXY-L-ARABINOSE ARABINOSYL TRANSFERASE"/>
    <property type="match status" value="1"/>
</dbReference>
<evidence type="ECO:0000259" key="9">
    <source>
        <dbReference type="Pfam" id="PF02366"/>
    </source>
</evidence>
<organism evidence="10 11">
    <name type="scientific">Bordetella bronchiseptica 253</name>
    <dbReference type="NCBI Taxonomy" id="568707"/>
    <lineage>
        <taxon>Bacteria</taxon>
        <taxon>Pseudomonadati</taxon>
        <taxon>Pseudomonadota</taxon>
        <taxon>Betaproteobacteria</taxon>
        <taxon>Burkholderiales</taxon>
        <taxon>Alcaligenaceae</taxon>
        <taxon>Bordetella</taxon>
    </lineage>
</organism>
<feature type="transmembrane region" description="Helical" evidence="8">
    <location>
        <begin position="277"/>
        <end position="300"/>
    </location>
</feature>
<proteinExistence type="predicted"/>
<dbReference type="RefSeq" id="WP_015064950.1">
    <property type="nucleotide sequence ID" value="NC_019382.1"/>
</dbReference>
<protein>
    <submittedName>
        <fullName evidence="10">Putative membrane protein</fullName>
    </submittedName>
</protein>
<keyword evidence="6 8" id="KW-1133">Transmembrane helix</keyword>
<dbReference type="Proteomes" id="UP000007564">
    <property type="component" value="Chromosome"/>
</dbReference>
<comment type="subcellular location">
    <subcellularLocation>
        <location evidence="1">Cell membrane</location>
        <topology evidence="1">Multi-pass membrane protein</topology>
    </subcellularLocation>
</comment>
<dbReference type="HOGENOM" id="CLU_019200_3_0_4"/>
<dbReference type="InterPro" id="IPR050297">
    <property type="entry name" value="LipidA_mod_glycosyltrf_83"/>
</dbReference>
<feature type="transmembrane region" description="Helical" evidence="8">
    <location>
        <begin position="127"/>
        <end position="147"/>
    </location>
</feature>
<feature type="transmembrane region" description="Helical" evidence="8">
    <location>
        <begin position="100"/>
        <end position="121"/>
    </location>
</feature>
<evidence type="ECO:0000256" key="1">
    <source>
        <dbReference type="ARBA" id="ARBA00004651"/>
    </source>
</evidence>
<name>A0A0C6P8H4_BORBO</name>
<keyword evidence="3" id="KW-0328">Glycosyltransferase</keyword>
<evidence type="ECO:0000313" key="10">
    <source>
        <dbReference type="EMBL" id="CCJ56062.1"/>
    </source>
</evidence>
<evidence type="ECO:0000256" key="8">
    <source>
        <dbReference type="SAM" id="Phobius"/>
    </source>
</evidence>
<evidence type="ECO:0000313" key="11">
    <source>
        <dbReference type="Proteomes" id="UP000007564"/>
    </source>
</evidence>
<keyword evidence="2" id="KW-1003">Cell membrane</keyword>
<dbReference type="Pfam" id="PF02366">
    <property type="entry name" value="PMT"/>
    <property type="match status" value="1"/>
</dbReference>
<feature type="transmembrane region" description="Helical" evidence="8">
    <location>
        <begin position="226"/>
        <end position="245"/>
    </location>
</feature>
<dbReference type="EMBL" id="HE965806">
    <property type="protein sequence ID" value="CCJ56062.1"/>
    <property type="molecule type" value="Genomic_DNA"/>
</dbReference>
<feature type="transmembrane region" description="Helical" evidence="8">
    <location>
        <begin position="312"/>
        <end position="330"/>
    </location>
</feature>
<dbReference type="PANTHER" id="PTHR33908">
    <property type="entry name" value="MANNOSYLTRANSFERASE YKCB-RELATED"/>
    <property type="match status" value="1"/>
</dbReference>
<feature type="transmembrane region" description="Helical" evidence="8">
    <location>
        <begin position="25"/>
        <end position="43"/>
    </location>
</feature>
<dbReference type="GO" id="GO:0010041">
    <property type="term" value="P:response to iron(III) ion"/>
    <property type="evidence" value="ECO:0007669"/>
    <property type="project" value="TreeGrafter"/>
</dbReference>